<reference evidence="1 2" key="1">
    <citation type="submission" date="2019-08" db="EMBL/GenBank/DDBJ databases">
        <title>The genome of the soybean aphid Biotype 1, its phylome, world population structure and adaptation to the North American continent.</title>
        <authorList>
            <person name="Giordano R."/>
            <person name="Donthu R.K."/>
            <person name="Hernandez A.G."/>
            <person name="Wright C.L."/>
            <person name="Zimin A.V."/>
        </authorList>
    </citation>
    <scope>NUCLEOTIDE SEQUENCE [LARGE SCALE GENOMIC DNA]</scope>
    <source>
        <tissue evidence="1">Whole aphids</tissue>
    </source>
</reference>
<comment type="caution">
    <text evidence="1">The sequence shown here is derived from an EMBL/GenBank/DDBJ whole genome shotgun (WGS) entry which is preliminary data.</text>
</comment>
<dbReference type="EMBL" id="VYZN01000001">
    <property type="protein sequence ID" value="KAE9545339.1"/>
    <property type="molecule type" value="Genomic_DNA"/>
</dbReference>
<evidence type="ECO:0000313" key="2">
    <source>
        <dbReference type="Proteomes" id="UP000475862"/>
    </source>
</evidence>
<dbReference type="AlphaFoldDB" id="A0A6G0U9R8"/>
<evidence type="ECO:0000313" key="1">
    <source>
        <dbReference type="EMBL" id="KAE9545339.1"/>
    </source>
</evidence>
<proteinExistence type="predicted"/>
<accession>A0A6G0U9R8</accession>
<gene>
    <name evidence="1" type="ORF">AGLY_000882</name>
</gene>
<keyword evidence="2" id="KW-1185">Reference proteome</keyword>
<name>A0A6G0U9R8_APHGL</name>
<organism evidence="1 2">
    <name type="scientific">Aphis glycines</name>
    <name type="common">Soybean aphid</name>
    <dbReference type="NCBI Taxonomy" id="307491"/>
    <lineage>
        <taxon>Eukaryota</taxon>
        <taxon>Metazoa</taxon>
        <taxon>Ecdysozoa</taxon>
        <taxon>Arthropoda</taxon>
        <taxon>Hexapoda</taxon>
        <taxon>Insecta</taxon>
        <taxon>Pterygota</taxon>
        <taxon>Neoptera</taxon>
        <taxon>Paraneoptera</taxon>
        <taxon>Hemiptera</taxon>
        <taxon>Sternorrhyncha</taxon>
        <taxon>Aphidomorpha</taxon>
        <taxon>Aphidoidea</taxon>
        <taxon>Aphididae</taxon>
        <taxon>Aphidini</taxon>
        <taxon>Aphis</taxon>
        <taxon>Aphis</taxon>
    </lineage>
</organism>
<sequence length="836" mass="93787">MTLCWLYCCPDVQYQWCCGSGTDSQLAWPSKSLIWHVAMVCGNDCQLPSDWNCIAPPWPWPSPPPPAVLRRRQLYGFVVVLKRGLPVRVVLPFVGRGQVGGRHAALAERRGRRGGPLFVQRGPLVLEQPLLEQLLLEPGLVQRISVRIVEPLGHGRRRRPGRHVLAAPVLGPGRLLPVGRHLFVVGQTALVQHLERLVFLLHATAAADRQATAVVLLLLLQQRRPGRRRLHPVGVGHHRDGRGRRGHDRRVDLVHKPVGRPSALPEADRRHVVRGARSDAVAGRAVVVRQERGASVPRRRRTAVGAATAAAAAAAEQMAAGHLQVRLVLLQVGRALQVIRQVLAVALDHRAAADAGHGPVSPGPVRLVQLRGAGRRGRVLQVRLDALVRRRGILRRHHGHVIQPVVVAHFRAVVVRRHVDLVVRFAALELGQLGQLSERRVLLLRRLAQVGQVDGMLHGPALAVRPRPVGRRVPAVQVHGRAGFGLFPQVGLHVLVAGRRAVDRRPLVGARVSGEQLRLFVREQLIRQPPVLQIVATVLLRLLLLEFLQQQIVNGRVMIVRSAGISAIVPGRSLGASSNIQGCLFICSTVYLLFGSNMSILRINDSQPHQVANFPPIQKCISQYYPIISVYNVSVMTILNRREYLPKFFSCSCFSHSTVLGNCCVARQVSTALLYIRGWSGPRTRLFEAKLMENLVLNFLTLDINTNNFMNFELQNNLQIFMILTNFCQNFELQMLIKKNCAYKNLWRTLYQISKLSYKRKKFYDFSTSKLLANFRVFDRFPTIKTTHQEPCIKFSKLFGHPKIFYRLFKKNFSKKSKISVIPLTLTFGENFKYFQ</sequence>
<dbReference type="Proteomes" id="UP000475862">
    <property type="component" value="Unassembled WGS sequence"/>
</dbReference>
<protein>
    <submittedName>
        <fullName evidence="1">Uncharacterized protein</fullName>
    </submittedName>
</protein>